<dbReference type="Pfam" id="PF16827">
    <property type="entry name" value="zf-HC3"/>
    <property type="match status" value="1"/>
</dbReference>
<organism evidence="2 3">
    <name type="scientific">Saccharopolyspora halophila</name>
    <dbReference type="NCBI Taxonomy" id="405551"/>
    <lineage>
        <taxon>Bacteria</taxon>
        <taxon>Bacillati</taxon>
        <taxon>Actinomycetota</taxon>
        <taxon>Actinomycetes</taxon>
        <taxon>Pseudonocardiales</taxon>
        <taxon>Pseudonocardiaceae</taxon>
        <taxon>Saccharopolyspora</taxon>
    </lineage>
</organism>
<dbReference type="Proteomes" id="UP001501218">
    <property type="component" value="Unassembled WGS sequence"/>
</dbReference>
<dbReference type="EMBL" id="BAAARA010000007">
    <property type="protein sequence ID" value="GAA2346829.1"/>
    <property type="molecule type" value="Genomic_DNA"/>
</dbReference>
<accession>A0ABP5T7A0</accession>
<name>A0ABP5T7A0_9PSEU</name>
<dbReference type="RefSeq" id="WP_344130466.1">
    <property type="nucleotide sequence ID" value="NZ_BAAARA010000007.1"/>
</dbReference>
<gene>
    <name evidence="2" type="ORF">GCM10009854_24740</name>
</gene>
<proteinExistence type="predicted"/>
<sequence>MPANLTYVWRPITGGRHAFPIDNTRLDTDEEATAYCGAATLAQNLHETTELAWIMEPTCMDCWQHLAAKLTDCGDISVRGLRGGAGSGTSDAAGLRDPLLE</sequence>
<keyword evidence="3" id="KW-1185">Reference proteome</keyword>
<evidence type="ECO:0000313" key="3">
    <source>
        <dbReference type="Proteomes" id="UP001501218"/>
    </source>
</evidence>
<dbReference type="InterPro" id="IPR031795">
    <property type="entry name" value="Zf-HC3"/>
</dbReference>
<reference evidence="3" key="1">
    <citation type="journal article" date="2019" name="Int. J. Syst. Evol. Microbiol.">
        <title>The Global Catalogue of Microorganisms (GCM) 10K type strain sequencing project: providing services to taxonomists for standard genome sequencing and annotation.</title>
        <authorList>
            <consortium name="The Broad Institute Genomics Platform"/>
            <consortium name="The Broad Institute Genome Sequencing Center for Infectious Disease"/>
            <person name="Wu L."/>
            <person name="Ma J."/>
        </authorList>
    </citation>
    <scope>NUCLEOTIDE SEQUENCE [LARGE SCALE GENOMIC DNA]</scope>
    <source>
        <strain evidence="3">JCM 16221</strain>
    </source>
</reference>
<evidence type="ECO:0000256" key="1">
    <source>
        <dbReference type="SAM" id="MobiDB-lite"/>
    </source>
</evidence>
<evidence type="ECO:0000313" key="2">
    <source>
        <dbReference type="EMBL" id="GAA2346829.1"/>
    </source>
</evidence>
<comment type="caution">
    <text evidence="2">The sequence shown here is derived from an EMBL/GenBank/DDBJ whole genome shotgun (WGS) entry which is preliminary data.</text>
</comment>
<protein>
    <recommendedName>
        <fullName evidence="4">Zinc-finger</fullName>
    </recommendedName>
</protein>
<evidence type="ECO:0008006" key="4">
    <source>
        <dbReference type="Google" id="ProtNLM"/>
    </source>
</evidence>
<feature type="region of interest" description="Disordered" evidence="1">
    <location>
        <begin position="81"/>
        <end position="101"/>
    </location>
</feature>